<organism evidence="1 2">
    <name type="scientific">Paramecium sonneborni</name>
    <dbReference type="NCBI Taxonomy" id="65129"/>
    <lineage>
        <taxon>Eukaryota</taxon>
        <taxon>Sar</taxon>
        <taxon>Alveolata</taxon>
        <taxon>Ciliophora</taxon>
        <taxon>Intramacronucleata</taxon>
        <taxon>Oligohymenophorea</taxon>
        <taxon>Peniculida</taxon>
        <taxon>Parameciidae</taxon>
        <taxon>Paramecium</taxon>
    </lineage>
</organism>
<keyword evidence="2" id="KW-1185">Reference proteome</keyword>
<comment type="caution">
    <text evidence="1">The sequence shown here is derived from an EMBL/GenBank/DDBJ whole genome shotgun (WGS) entry which is preliminary data.</text>
</comment>
<gene>
    <name evidence="1" type="ORF">PSON_ATCC_30995.1.T0620187</name>
</gene>
<dbReference type="Proteomes" id="UP000692954">
    <property type="component" value="Unassembled WGS sequence"/>
</dbReference>
<protein>
    <submittedName>
        <fullName evidence="1">Uncharacterized protein</fullName>
    </submittedName>
</protein>
<dbReference type="EMBL" id="CAJJDN010000062">
    <property type="protein sequence ID" value="CAD8094407.1"/>
    <property type="molecule type" value="Genomic_DNA"/>
</dbReference>
<evidence type="ECO:0000313" key="1">
    <source>
        <dbReference type="EMBL" id="CAD8094407.1"/>
    </source>
</evidence>
<dbReference type="AlphaFoldDB" id="A0A8S1NMC4"/>
<reference evidence="1" key="1">
    <citation type="submission" date="2021-01" db="EMBL/GenBank/DDBJ databases">
        <authorList>
            <consortium name="Genoscope - CEA"/>
            <person name="William W."/>
        </authorList>
    </citation>
    <scope>NUCLEOTIDE SEQUENCE</scope>
</reference>
<sequence length="70" mass="8957">MASHNQIQKDKYKREYQPLNKVRHQYRILNKEKYKVIERTLLFKWIYVCYRILIKRNTLMKYIFIIKYEI</sequence>
<evidence type="ECO:0000313" key="2">
    <source>
        <dbReference type="Proteomes" id="UP000692954"/>
    </source>
</evidence>
<name>A0A8S1NMC4_9CILI</name>
<proteinExistence type="predicted"/>
<accession>A0A8S1NMC4</accession>